<dbReference type="RefSeq" id="WP_184925743.1">
    <property type="nucleotide sequence ID" value="NZ_BMSQ01000032.1"/>
</dbReference>
<evidence type="ECO:0000313" key="4">
    <source>
        <dbReference type="Proteomes" id="UP000549009"/>
    </source>
</evidence>
<comment type="caution">
    <text evidence="3">The sequence shown here is derived from an EMBL/GenBank/DDBJ whole genome shotgun (WGS) entry which is preliminary data.</text>
</comment>
<dbReference type="AlphaFoldDB" id="A0A7W8EYT1"/>
<dbReference type="Gene3D" id="1.10.10.10">
    <property type="entry name" value="Winged helix-like DNA-binding domain superfamily/Winged helix DNA-binding domain"/>
    <property type="match status" value="1"/>
</dbReference>
<dbReference type="InterPro" id="IPR001845">
    <property type="entry name" value="HTH_ArsR_DNA-bd_dom"/>
</dbReference>
<keyword evidence="4" id="KW-1185">Reference proteome</keyword>
<dbReference type="Proteomes" id="UP000549009">
    <property type="component" value="Unassembled WGS sequence"/>
</dbReference>
<dbReference type="InterPro" id="IPR036388">
    <property type="entry name" value="WH-like_DNA-bd_sf"/>
</dbReference>
<sequence>MLRIHFTAEDLIRLRFAEAPDPLAETILSLPLLQAERPDHPSSAGLSGWRECTRRALRPEMRLLLDLAPAGLGEYIPEAFTHAATPSLADSLDHTWSLPTGQWSADWHATRLLRPRVPKWIHELHHGDRGWAALVRRQLHSYHALAVAPYWAQLLASAQAERTQRAKTTLDTGVEGLLHTLHPEISWAAGVLTVPCAQDTDLELRGRGLLLVPTFFCSRPLVLVDNAEPERPFVLRYPLMHSLIDAAAVMTAGTTAAGQGLTALLGTTRARTLEAARSPAGTAELARRTGTSAATASHHASVLRAAGLLTTRREGPGVRHALTPLGHALLHGGSPPSGLTEQATSGATDPAE</sequence>
<feature type="compositionally biased region" description="Polar residues" evidence="1">
    <location>
        <begin position="337"/>
        <end position="352"/>
    </location>
</feature>
<reference evidence="3 4" key="1">
    <citation type="submission" date="2020-08" db="EMBL/GenBank/DDBJ databases">
        <title>Genomic Encyclopedia of Type Strains, Phase III (KMG-III): the genomes of soil and plant-associated and newly described type strains.</title>
        <authorList>
            <person name="Whitman W."/>
        </authorList>
    </citation>
    <scope>NUCLEOTIDE SEQUENCE [LARGE SCALE GENOMIC DNA]</scope>
    <source>
        <strain evidence="3 4">CECT 3146</strain>
    </source>
</reference>
<dbReference type="SUPFAM" id="SSF46785">
    <property type="entry name" value="Winged helix' DNA-binding domain"/>
    <property type="match status" value="1"/>
</dbReference>
<evidence type="ECO:0000256" key="1">
    <source>
        <dbReference type="SAM" id="MobiDB-lite"/>
    </source>
</evidence>
<evidence type="ECO:0000259" key="2">
    <source>
        <dbReference type="SMART" id="SM00418"/>
    </source>
</evidence>
<organism evidence="3 4">
    <name type="scientific">Streptomyces spectabilis</name>
    <dbReference type="NCBI Taxonomy" id="68270"/>
    <lineage>
        <taxon>Bacteria</taxon>
        <taxon>Bacillati</taxon>
        <taxon>Actinomycetota</taxon>
        <taxon>Actinomycetes</taxon>
        <taxon>Kitasatosporales</taxon>
        <taxon>Streptomycetaceae</taxon>
        <taxon>Streptomyces</taxon>
    </lineage>
</organism>
<dbReference type="SMART" id="SM00418">
    <property type="entry name" value="HTH_ARSR"/>
    <property type="match status" value="1"/>
</dbReference>
<dbReference type="GO" id="GO:0003700">
    <property type="term" value="F:DNA-binding transcription factor activity"/>
    <property type="evidence" value="ECO:0007669"/>
    <property type="project" value="InterPro"/>
</dbReference>
<dbReference type="CDD" id="cd00090">
    <property type="entry name" value="HTH_ARSR"/>
    <property type="match status" value="1"/>
</dbReference>
<evidence type="ECO:0000313" key="3">
    <source>
        <dbReference type="EMBL" id="MBB5108025.1"/>
    </source>
</evidence>
<proteinExistence type="predicted"/>
<protein>
    <submittedName>
        <fullName evidence="3">DNA-binding transcriptional ArsR family regulator</fullName>
    </submittedName>
</protein>
<dbReference type="EMBL" id="JACHJD010000016">
    <property type="protein sequence ID" value="MBB5108025.1"/>
    <property type="molecule type" value="Genomic_DNA"/>
</dbReference>
<keyword evidence="3" id="KW-0238">DNA-binding</keyword>
<dbReference type="InterPro" id="IPR011991">
    <property type="entry name" value="ArsR-like_HTH"/>
</dbReference>
<gene>
    <name evidence="3" type="ORF">FHS40_007146</name>
</gene>
<name>A0A7W8EYT1_STRST</name>
<feature type="domain" description="HTH arsR-type" evidence="2">
    <location>
        <begin position="259"/>
        <end position="331"/>
    </location>
</feature>
<dbReference type="GO" id="GO:0003677">
    <property type="term" value="F:DNA binding"/>
    <property type="evidence" value="ECO:0007669"/>
    <property type="project" value="UniProtKB-KW"/>
</dbReference>
<dbReference type="InterPro" id="IPR036390">
    <property type="entry name" value="WH_DNA-bd_sf"/>
</dbReference>
<feature type="region of interest" description="Disordered" evidence="1">
    <location>
        <begin position="326"/>
        <end position="352"/>
    </location>
</feature>
<accession>A0A7W8EYT1</accession>